<dbReference type="NCBIfam" id="TIGR00229">
    <property type="entry name" value="sensory_box"/>
    <property type="match status" value="1"/>
</dbReference>
<dbReference type="SUPFAM" id="SSF55785">
    <property type="entry name" value="PYP-like sensor domain (PAS domain)"/>
    <property type="match status" value="1"/>
</dbReference>
<proteinExistence type="predicted"/>
<evidence type="ECO:0000256" key="1">
    <source>
        <dbReference type="ARBA" id="ARBA00000085"/>
    </source>
</evidence>
<dbReference type="InterPro" id="IPR036097">
    <property type="entry name" value="HisK_dim/P_sf"/>
</dbReference>
<evidence type="ECO:0000313" key="9">
    <source>
        <dbReference type="Proteomes" id="UP001596513"/>
    </source>
</evidence>
<organism evidence="8 9">
    <name type="scientific">Hymenobacter humi</name>
    <dbReference type="NCBI Taxonomy" id="1411620"/>
    <lineage>
        <taxon>Bacteria</taxon>
        <taxon>Pseudomonadati</taxon>
        <taxon>Bacteroidota</taxon>
        <taxon>Cytophagia</taxon>
        <taxon>Cytophagales</taxon>
        <taxon>Hymenobacteraceae</taxon>
        <taxon>Hymenobacter</taxon>
    </lineage>
</organism>
<evidence type="ECO:0000256" key="3">
    <source>
        <dbReference type="ARBA" id="ARBA00022553"/>
    </source>
</evidence>
<protein>
    <recommendedName>
        <fullName evidence="2">histidine kinase</fullName>
        <ecNumber evidence="2">2.7.13.3</ecNumber>
    </recommendedName>
</protein>
<dbReference type="PROSITE" id="PS50112">
    <property type="entry name" value="PAS"/>
    <property type="match status" value="1"/>
</dbReference>
<dbReference type="SMART" id="SM00086">
    <property type="entry name" value="PAC"/>
    <property type="match status" value="1"/>
</dbReference>
<keyword evidence="4" id="KW-0808">Transferase</keyword>
<evidence type="ECO:0000256" key="2">
    <source>
        <dbReference type="ARBA" id="ARBA00012438"/>
    </source>
</evidence>
<feature type="domain" description="PAS" evidence="6">
    <location>
        <begin position="20"/>
        <end position="93"/>
    </location>
</feature>
<dbReference type="InterPro" id="IPR013655">
    <property type="entry name" value="PAS_fold_3"/>
</dbReference>
<dbReference type="RefSeq" id="WP_380199388.1">
    <property type="nucleotide sequence ID" value="NZ_JBHTEK010000001.1"/>
</dbReference>
<dbReference type="EMBL" id="JBHTEK010000001">
    <property type="protein sequence ID" value="MFC7666030.1"/>
    <property type="molecule type" value="Genomic_DNA"/>
</dbReference>
<reference evidence="9" key="1">
    <citation type="journal article" date="2019" name="Int. J. Syst. Evol. Microbiol.">
        <title>The Global Catalogue of Microorganisms (GCM) 10K type strain sequencing project: providing services to taxonomists for standard genome sequencing and annotation.</title>
        <authorList>
            <consortium name="The Broad Institute Genomics Platform"/>
            <consortium name="The Broad Institute Genome Sequencing Center for Infectious Disease"/>
            <person name="Wu L."/>
            <person name="Ma J."/>
        </authorList>
    </citation>
    <scope>NUCLEOTIDE SEQUENCE [LARGE SCALE GENOMIC DNA]</scope>
    <source>
        <strain evidence="9">JCM 19635</strain>
    </source>
</reference>
<sequence length="312" mass="35193">MGVVHDITKEKQAEEELRLSNERFAYALKATSDAIYDWNVTNDTLYWGEGFAHLFGYRLGQNPSPFSDWADYIHPKDSHRTVTGLLHTVYETTDTFWEDEYLFRRSNGSWAVVADRGNILRNAKGQAVRMIGAMQDITERKKAEVQQQAMAEKLIKQNAYLQQCGFMVSHNLRAPLANALGFADLLSRIDKESQVFADSLANLRISLRRLDDVVADVNTILSIRDQQDADLTEPVALAAVCRQALEHARPDLEQCGGEVLSSIPEALYVDGNRAFFSVFSTTCFPTPSSTARRRVPCVLRLRPRGPRPGHHH</sequence>
<dbReference type="Pfam" id="PF08447">
    <property type="entry name" value="PAS_3"/>
    <property type="match status" value="1"/>
</dbReference>
<dbReference type="InterPro" id="IPR003661">
    <property type="entry name" value="HisK_dim/P_dom"/>
</dbReference>
<dbReference type="InterPro" id="IPR000014">
    <property type="entry name" value="PAS"/>
</dbReference>
<evidence type="ECO:0000259" key="6">
    <source>
        <dbReference type="PROSITE" id="PS50112"/>
    </source>
</evidence>
<dbReference type="CDD" id="cd00130">
    <property type="entry name" value="PAS"/>
    <property type="match status" value="1"/>
</dbReference>
<comment type="catalytic activity">
    <reaction evidence="1">
        <text>ATP + protein L-histidine = ADP + protein N-phospho-L-histidine.</text>
        <dbReference type="EC" id="2.7.13.3"/>
    </reaction>
</comment>
<gene>
    <name evidence="8" type="ORF">ACFQT0_00180</name>
</gene>
<feature type="domain" description="PAC" evidence="7">
    <location>
        <begin position="1"/>
        <end position="19"/>
    </location>
</feature>
<evidence type="ECO:0000256" key="4">
    <source>
        <dbReference type="ARBA" id="ARBA00022679"/>
    </source>
</evidence>
<dbReference type="Proteomes" id="UP001596513">
    <property type="component" value="Unassembled WGS sequence"/>
</dbReference>
<keyword evidence="3" id="KW-0597">Phosphoprotein</keyword>
<dbReference type="SUPFAM" id="SSF47384">
    <property type="entry name" value="Homodimeric domain of signal transducing histidine kinase"/>
    <property type="match status" value="1"/>
</dbReference>
<evidence type="ECO:0000313" key="8">
    <source>
        <dbReference type="EMBL" id="MFC7666030.1"/>
    </source>
</evidence>
<accession>A0ABW2TXT8</accession>
<dbReference type="Gene3D" id="3.30.450.20">
    <property type="entry name" value="PAS domain"/>
    <property type="match status" value="1"/>
</dbReference>
<dbReference type="CDD" id="cd00082">
    <property type="entry name" value="HisKA"/>
    <property type="match status" value="1"/>
</dbReference>
<dbReference type="PANTHER" id="PTHR43304">
    <property type="entry name" value="PHYTOCHROME-LIKE PROTEIN CPH1"/>
    <property type="match status" value="1"/>
</dbReference>
<dbReference type="EC" id="2.7.13.3" evidence="2"/>
<dbReference type="InterPro" id="IPR035965">
    <property type="entry name" value="PAS-like_dom_sf"/>
</dbReference>
<evidence type="ECO:0000256" key="5">
    <source>
        <dbReference type="ARBA" id="ARBA00022777"/>
    </source>
</evidence>
<evidence type="ECO:0000259" key="7">
    <source>
        <dbReference type="PROSITE" id="PS50113"/>
    </source>
</evidence>
<keyword evidence="5" id="KW-0418">Kinase</keyword>
<dbReference type="Gene3D" id="1.10.287.130">
    <property type="match status" value="1"/>
</dbReference>
<feature type="domain" description="PAC" evidence="7">
    <location>
        <begin position="97"/>
        <end position="149"/>
    </location>
</feature>
<dbReference type="PANTHER" id="PTHR43304:SF1">
    <property type="entry name" value="PAC DOMAIN-CONTAINING PROTEIN"/>
    <property type="match status" value="1"/>
</dbReference>
<keyword evidence="9" id="KW-1185">Reference proteome</keyword>
<dbReference type="InterPro" id="IPR052162">
    <property type="entry name" value="Sensor_kinase/Photoreceptor"/>
</dbReference>
<dbReference type="InterPro" id="IPR000700">
    <property type="entry name" value="PAS-assoc_C"/>
</dbReference>
<comment type="caution">
    <text evidence="8">The sequence shown here is derived from an EMBL/GenBank/DDBJ whole genome shotgun (WGS) entry which is preliminary data.</text>
</comment>
<dbReference type="InterPro" id="IPR001610">
    <property type="entry name" value="PAC"/>
</dbReference>
<dbReference type="PROSITE" id="PS50113">
    <property type="entry name" value="PAC"/>
    <property type="match status" value="2"/>
</dbReference>
<name>A0ABW2TXT8_9BACT</name>